<protein>
    <submittedName>
        <fullName evidence="2">Type III secretion system PrgH/EprH family protein</fullName>
    </submittedName>
</protein>
<keyword evidence="1" id="KW-0812">Transmembrane</keyword>
<evidence type="ECO:0000256" key="1">
    <source>
        <dbReference type="SAM" id="Phobius"/>
    </source>
</evidence>
<dbReference type="EMBL" id="JAUTAS010000001">
    <property type="protein sequence ID" value="MDQ1107936.1"/>
    <property type="molecule type" value="Genomic_DNA"/>
</dbReference>
<gene>
    <name evidence="2" type="ORF">QE424_001095</name>
</gene>
<organism evidence="2 3">
    <name type="scientific">Stenotrophomonas rhizophila</name>
    <dbReference type="NCBI Taxonomy" id="216778"/>
    <lineage>
        <taxon>Bacteria</taxon>
        <taxon>Pseudomonadati</taxon>
        <taxon>Pseudomonadota</taxon>
        <taxon>Gammaproteobacteria</taxon>
        <taxon>Lysobacterales</taxon>
        <taxon>Lysobacteraceae</taxon>
        <taxon>Stenotrophomonas</taxon>
    </lineage>
</organism>
<dbReference type="Gene3D" id="2.60.200.20">
    <property type="match status" value="1"/>
</dbReference>
<dbReference type="Proteomes" id="UP001226084">
    <property type="component" value="Unassembled WGS sequence"/>
</dbReference>
<dbReference type="InterPro" id="IPR019029">
    <property type="entry name" value="T3SS_PrgH/EprH-like"/>
</dbReference>
<evidence type="ECO:0000313" key="2">
    <source>
        <dbReference type="EMBL" id="MDQ1107936.1"/>
    </source>
</evidence>
<feature type="transmembrane region" description="Helical" evidence="1">
    <location>
        <begin position="145"/>
        <end position="163"/>
    </location>
</feature>
<keyword evidence="1" id="KW-1133">Transmembrane helix</keyword>
<keyword evidence="1" id="KW-0472">Membrane</keyword>
<dbReference type="Gene3D" id="3.30.70.1770">
    <property type="match status" value="1"/>
</dbReference>
<sequence>MLPAHKLKLLSGQLDGVEFTLSPGDTVFHVGPARTLQQGQLGATLANADNVFYIPGDLAPASFRFHLGDDSITLEVRAEGVDAWSPQDLPLNSVVHVAGLALAVRADTDTWSAAVLDHRLPVLVDEGTPYTPVMRPTRGAGARRWIAVAALVMVVGAGGWWLYDRQRPATQVRTLEAVLAKSPYNYTVVHDADGRLYAFSDSAEAVAWGQRASQRAGRLQDQYRERHMEAARIGAVLDSASVPYAVIRLRTPQRPEVVITALGLNDAERQRQVQALLVPQMPYAASIDVRLVGDGQLVAIARDELRARGITTRAGSHAGRASISNDVFLDDASLHAMAQYRDDFVQQWGERRVRISIRLWDDLLKGRSYQYSQDQLLSVGEGRWDFSTAGSR</sequence>
<comment type="caution">
    <text evidence="2">The sequence shown here is derived from an EMBL/GenBank/DDBJ whole genome shotgun (WGS) entry which is preliminary data.</text>
</comment>
<dbReference type="AlphaFoldDB" id="A0AAP5AGR9"/>
<dbReference type="Pfam" id="PF09480">
    <property type="entry name" value="PrgH"/>
    <property type="match status" value="1"/>
</dbReference>
<dbReference type="GO" id="GO:0016020">
    <property type="term" value="C:membrane"/>
    <property type="evidence" value="ECO:0007669"/>
    <property type="project" value="InterPro"/>
</dbReference>
<name>A0AAP5AGR9_9GAMM</name>
<reference evidence="2" key="1">
    <citation type="submission" date="2023-07" db="EMBL/GenBank/DDBJ databases">
        <title>Functional and genomic diversity of the sorghum phyllosphere microbiome.</title>
        <authorList>
            <person name="Shade A."/>
        </authorList>
    </citation>
    <scope>NUCLEOTIDE SEQUENCE</scope>
    <source>
        <strain evidence="2">SORGH_AS_0457</strain>
    </source>
</reference>
<evidence type="ECO:0000313" key="3">
    <source>
        <dbReference type="Proteomes" id="UP001226084"/>
    </source>
</evidence>
<proteinExistence type="predicted"/>
<dbReference type="Gene3D" id="3.30.300.170">
    <property type="match status" value="1"/>
</dbReference>
<accession>A0AAP5AGR9</accession>